<evidence type="ECO:0000313" key="9">
    <source>
        <dbReference type="EMBL" id="MDM7860589.1"/>
    </source>
</evidence>
<organism evidence="9 10">
    <name type="scientific">Alteromonas arenosi</name>
    <dbReference type="NCBI Taxonomy" id="3055817"/>
    <lineage>
        <taxon>Bacteria</taxon>
        <taxon>Pseudomonadati</taxon>
        <taxon>Pseudomonadota</taxon>
        <taxon>Gammaproteobacteria</taxon>
        <taxon>Alteromonadales</taxon>
        <taxon>Alteromonadaceae</taxon>
        <taxon>Alteromonas/Salinimonas group</taxon>
        <taxon>Alteromonas</taxon>
    </lineage>
</organism>
<reference evidence="9 10" key="1">
    <citation type="submission" date="2023-06" db="EMBL/GenBank/DDBJ databases">
        <title>Alteromonas sp. ASW11-36 isolated from intertidal sand.</title>
        <authorList>
            <person name="Li Y."/>
        </authorList>
    </citation>
    <scope>NUCLEOTIDE SEQUENCE [LARGE SCALE GENOMIC DNA]</scope>
    <source>
        <strain evidence="9 10">ASW11-36</strain>
    </source>
</reference>
<proteinExistence type="inferred from homology"/>
<comment type="subcellular location">
    <subcellularLocation>
        <location evidence="1">Cell inner membrane</location>
        <topology evidence="1">Multi-pass membrane protein</topology>
    </subcellularLocation>
</comment>
<dbReference type="InterPro" id="IPR007334">
    <property type="entry name" value="UPF0208"/>
</dbReference>
<evidence type="ECO:0000256" key="6">
    <source>
        <dbReference type="ARBA" id="ARBA00022692"/>
    </source>
</evidence>
<dbReference type="Proteomes" id="UP001234343">
    <property type="component" value="Unassembled WGS sequence"/>
</dbReference>
<keyword evidence="4" id="KW-1003">Cell membrane</keyword>
<dbReference type="RefSeq" id="WP_289364881.1">
    <property type="nucleotide sequence ID" value="NZ_JAUCBP010000007.1"/>
</dbReference>
<gene>
    <name evidence="9" type="primary">yfbV</name>
    <name evidence="9" type="ORF">QTP81_08275</name>
</gene>
<protein>
    <recommendedName>
        <fullName evidence="3">UPF0208 membrane protein YfbV</fullName>
    </recommendedName>
</protein>
<keyword evidence="7" id="KW-1133">Transmembrane helix</keyword>
<evidence type="ECO:0000256" key="7">
    <source>
        <dbReference type="ARBA" id="ARBA00022989"/>
    </source>
</evidence>
<comment type="similarity">
    <text evidence="2">Belongs to the UPF0208 family.</text>
</comment>
<accession>A0ABT7SWN3</accession>
<evidence type="ECO:0000256" key="2">
    <source>
        <dbReference type="ARBA" id="ARBA00009474"/>
    </source>
</evidence>
<sequence>MSLSVATMLKDGQSYMQTWPMEKALYALFPECRVVAVTRLMVKVAPPLAILSCAALLQYYGSGYLPQAITIAAFFLSLPLQGLMWLGHRSNQELPPALKAWYLEIHARMREQGCKLHAIKAKPRYKELAQMLKTAFEELDRVFTKNWF</sequence>
<keyword evidence="8" id="KW-0472">Membrane</keyword>
<comment type="caution">
    <text evidence="9">The sequence shown here is derived from an EMBL/GenBank/DDBJ whole genome shotgun (WGS) entry which is preliminary data.</text>
</comment>
<keyword evidence="5" id="KW-0997">Cell inner membrane</keyword>
<evidence type="ECO:0000256" key="1">
    <source>
        <dbReference type="ARBA" id="ARBA00004429"/>
    </source>
</evidence>
<name>A0ABT7SWN3_9ALTE</name>
<dbReference type="EMBL" id="JAUCBP010000007">
    <property type="protein sequence ID" value="MDM7860589.1"/>
    <property type="molecule type" value="Genomic_DNA"/>
</dbReference>
<dbReference type="NCBIfam" id="NF002493">
    <property type="entry name" value="PRK01816.1"/>
    <property type="match status" value="1"/>
</dbReference>
<keyword evidence="10" id="KW-1185">Reference proteome</keyword>
<evidence type="ECO:0000256" key="3">
    <source>
        <dbReference type="ARBA" id="ARBA00018831"/>
    </source>
</evidence>
<dbReference type="Pfam" id="PF04217">
    <property type="entry name" value="DUF412"/>
    <property type="match status" value="1"/>
</dbReference>
<evidence type="ECO:0000256" key="5">
    <source>
        <dbReference type="ARBA" id="ARBA00022519"/>
    </source>
</evidence>
<keyword evidence="6" id="KW-0812">Transmembrane</keyword>
<evidence type="ECO:0000256" key="4">
    <source>
        <dbReference type="ARBA" id="ARBA00022475"/>
    </source>
</evidence>
<evidence type="ECO:0000256" key="8">
    <source>
        <dbReference type="ARBA" id="ARBA00023136"/>
    </source>
</evidence>
<evidence type="ECO:0000313" key="10">
    <source>
        <dbReference type="Proteomes" id="UP001234343"/>
    </source>
</evidence>